<dbReference type="EC" id="2.5.1.9" evidence="5 10"/>
<keyword evidence="14" id="KW-1185">Reference proteome</keyword>
<dbReference type="PANTHER" id="PTHR21098:SF12">
    <property type="entry name" value="RIBOFLAVIN SYNTHASE"/>
    <property type="match status" value="1"/>
</dbReference>
<dbReference type="NCBIfam" id="TIGR00187">
    <property type="entry name" value="ribE"/>
    <property type="match status" value="1"/>
</dbReference>
<evidence type="ECO:0000256" key="10">
    <source>
        <dbReference type="NCBIfam" id="TIGR00187"/>
    </source>
</evidence>
<comment type="function">
    <text evidence="2">Catalyzes the dismutation of two molecules of 6,7-dimethyl-8-ribityllumazine, resulting in the formation of riboflavin and 5-amino-6-(D-ribitylamino)uracil.</text>
</comment>
<sequence>MFTGIVSALGEVKAVERLPGLVRLTIASSYDPAGVEIGASISHDGCCLTVVETSGQQGGMRHVVEVAAESLALTTLGSLAEGDKVNLERSLRVGDELGGHMVLGHVDGLGEVLSISQDGEGWRIQIKPPHEISPLIASKGSIAIAGVSLTVNEVDDRGFGVLIIPHTWSVTTLSKLKAGDKVNLEADMMARYAARIIEARRNT</sequence>
<dbReference type="SUPFAM" id="SSF63380">
    <property type="entry name" value="Riboflavin synthase domain-like"/>
    <property type="match status" value="2"/>
</dbReference>
<feature type="repeat" description="Lumazine-binding" evidence="11">
    <location>
        <begin position="101"/>
        <end position="197"/>
    </location>
</feature>
<dbReference type="PROSITE" id="PS51177">
    <property type="entry name" value="LUMAZINE_BIND"/>
    <property type="match status" value="2"/>
</dbReference>
<evidence type="ECO:0000313" key="14">
    <source>
        <dbReference type="Proteomes" id="UP000431269"/>
    </source>
</evidence>
<comment type="subunit">
    <text evidence="4">Homotrimer.</text>
</comment>
<dbReference type="EMBL" id="CP047045">
    <property type="protein sequence ID" value="QGZ95290.1"/>
    <property type="molecule type" value="Genomic_DNA"/>
</dbReference>
<evidence type="ECO:0000256" key="6">
    <source>
        <dbReference type="ARBA" id="ARBA00013950"/>
    </source>
</evidence>
<comment type="catalytic activity">
    <reaction evidence="1">
        <text>2 6,7-dimethyl-8-(1-D-ribityl)lumazine + H(+) = 5-amino-6-(D-ribitylamino)uracil + riboflavin</text>
        <dbReference type="Rhea" id="RHEA:20772"/>
        <dbReference type="ChEBI" id="CHEBI:15378"/>
        <dbReference type="ChEBI" id="CHEBI:15934"/>
        <dbReference type="ChEBI" id="CHEBI:57986"/>
        <dbReference type="ChEBI" id="CHEBI:58201"/>
        <dbReference type="EC" id="2.5.1.9"/>
    </reaction>
</comment>
<dbReference type="Pfam" id="PF00677">
    <property type="entry name" value="Lum_binding"/>
    <property type="match status" value="2"/>
</dbReference>
<proteinExistence type="predicted"/>
<dbReference type="Proteomes" id="UP000431269">
    <property type="component" value="Chromosome"/>
</dbReference>
<feature type="domain" description="Lumazine-binding" evidence="12">
    <location>
        <begin position="1"/>
        <end position="100"/>
    </location>
</feature>
<feature type="domain" description="Lumazine-binding" evidence="12">
    <location>
        <begin position="101"/>
        <end position="197"/>
    </location>
</feature>
<dbReference type="Gene3D" id="2.40.30.20">
    <property type="match status" value="2"/>
</dbReference>
<evidence type="ECO:0000313" key="13">
    <source>
        <dbReference type="EMBL" id="QGZ95290.1"/>
    </source>
</evidence>
<comment type="pathway">
    <text evidence="3">Cofactor biosynthesis; riboflavin biosynthesis; riboflavin from 2-hydroxy-3-oxobutyl phosphate and 5-amino-6-(D-ribitylamino)uracil: step 2/2.</text>
</comment>
<dbReference type="NCBIfam" id="NF006767">
    <property type="entry name" value="PRK09289.1"/>
    <property type="match status" value="1"/>
</dbReference>
<evidence type="ECO:0000256" key="7">
    <source>
        <dbReference type="ARBA" id="ARBA00022619"/>
    </source>
</evidence>
<dbReference type="FunFam" id="2.40.30.20:FF:000003">
    <property type="entry name" value="Riboflavin synthase, alpha subunit"/>
    <property type="match status" value="1"/>
</dbReference>
<evidence type="ECO:0000256" key="9">
    <source>
        <dbReference type="ARBA" id="ARBA00022737"/>
    </source>
</evidence>
<evidence type="ECO:0000256" key="3">
    <source>
        <dbReference type="ARBA" id="ARBA00004887"/>
    </source>
</evidence>
<dbReference type="InterPro" id="IPR001783">
    <property type="entry name" value="Lumazine-bd"/>
</dbReference>
<gene>
    <name evidence="13" type="primary">ribE</name>
    <name evidence="13" type="ORF">DSM104635_02139</name>
</gene>
<dbReference type="InterPro" id="IPR026017">
    <property type="entry name" value="Lumazine-bd_dom"/>
</dbReference>
<dbReference type="PIRSF" id="PIRSF000498">
    <property type="entry name" value="Riboflavin_syn_A"/>
    <property type="match status" value="1"/>
</dbReference>
<keyword evidence="8 13" id="KW-0808">Transferase</keyword>
<evidence type="ECO:0000256" key="1">
    <source>
        <dbReference type="ARBA" id="ARBA00000968"/>
    </source>
</evidence>
<keyword evidence="9" id="KW-0677">Repeat</keyword>
<dbReference type="AlphaFoldDB" id="A0A6I6MJF6"/>
<accession>A0A6I6MJF6</accession>
<feature type="repeat" description="Lumazine-binding" evidence="11">
    <location>
        <begin position="1"/>
        <end position="100"/>
    </location>
</feature>
<dbReference type="RefSeq" id="WP_158766164.1">
    <property type="nucleotide sequence ID" value="NZ_CP047045.1"/>
</dbReference>
<organism evidence="13 14">
    <name type="scientific">Terricaulis silvestris</name>
    <dbReference type="NCBI Taxonomy" id="2686094"/>
    <lineage>
        <taxon>Bacteria</taxon>
        <taxon>Pseudomonadati</taxon>
        <taxon>Pseudomonadota</taxon>
        <taxon>Alphaproteobacteria</taxon>
        <taxon>Caulobacterales</taxon>
        <taxon>Caulobacteraceae</taxon>
        <taxon>Terricaulis</taxon>
    </lineage>
</organism>
<dbReference type="GO" id="GO:0009231">
    <property type="term" value="P:riboflavin biosynthetic process"/>
    <property type="evidence" value="ECO:0007669"/>
    <property type="project" value="UniProtKB-KW"/>
</dbReference>
<evidence type="ECO:0000259" key="12">
    <source>
        <dbReference type="PROSITE" id="PS51177"/>
    </source>
</evidence>
<protein>
    <recommendedName>
        <fullName evidence="6 10">Riboflavin synthase</fullName>
        <ecNumber evidence="5 10">2.5.1.9</ecNumber>
    </recommendedName>
</protein>
<dbReference type="CDD" id="cd00402">
    <property type="entry name" value="Riboflavin_synthase_like"/>
    <property type="match status" value="1"/>
</dbReference>
<evidence type="ECO:0000256" key="11">
    <source>
        <dbReference type="PROSITE-ProRule" id="PRU00524"/>
    </source>
</evidence>
<dbReference type="PANTHER" id="PTHR21098">
    <property type="entry name" value="RIBOFLAVIN SYNTHASE ALPHA CHAIN"/>
    <property type="match status" value="1"/>
</dbReference>
<evidence type="ECO:0000256" key="4">
    <source>
        <dbReference type="ARBA" id="ARBA00011233"/>
    </source>
</evidence>
<reference evidence="14" key="1">
    <citation type="submission" date="2019-12" db="EMBL/GenBank/DDBJ databases">
        <title>Complete genome of Terracaulis silvestris 0127_4.</title>
        <authorList>
            <person name="Vieira S."/>
            <person name="Riedel T."/>
            <person name="Sproer C."/>
            <person name="Pascual J."/>
            <person name="Boedeker C."/>
            <person name="Overmann J."/>
        </authorList>
    </citation>
    <scope>NUCLEOTIDE SEQUENCE [LARGE SCALE GENOMIC DNA]</scope>
    <source>
        <strain evidence="14">0127_4</strain>
    </source>
</reference>
<evidence type="ECO:0000256" key="2">
    <source>
        <dbReference type="ARBA" id="ARBA00002803"/>
    </source>
</evidence>
<dbReference type="InterPro" id="IPR023366">
    <property type="entry name" value="ATP_synth_asu-like_sf"/>
</dbReference>
<name>A0A6I6MJF6_9CAUL</name>
<dbReference type="InterPro" id="IPR017938">
    <property type="entry name" value="Riboflavin_synthase-like_b-brl"/>
</dbReference>
<dbReference type="NCBIfam" id="NF009566">
    <property type="entry name" value="PRK13020.1"/>
    <property type="match status" value="1"/>
</dbReference>
<dbReference type="FunFam" id="2.40.30.20:FF:000004">
    <property type="entry name" value="Riboflavin synthase, alpha subunit"/>
    <property type="match status" value="1"/>
</dbReference>
<dbReference type="GO" id="GO:0004746">
    <property type="term" value="F:riboflavin synthase activity"/>
    <property type="evidence" value="ECO:0007669"/>
    <property type="project" value="UniProtKB-UniRule"/>
</dbReference>
<evidence type="ECO:0000256" key="8">
    <source>
        <dbReference type="ARBA" id="ARBA00022679"/>
    </source>
</evidence>
<evidence type="ECO:0000256" key="5">
    <source>
        <dbReference type="ARBA" id="ARBA00012827"/>
    </source>
</evidence>
<keyword evidence="7" id="KW-0686">Riboflavin biosynthesis</keyword>
<dbReference type="KEGG" id="tsv:DSM104635_02139"/>